<evidence type="ECO:0000256" key="4">
    <source>
        <dbReference type="ARBA" id="ARBA00047422"/>
    </source>
</evidence>
<dbReference type="InterPro" id="IPR029063">
    <property type="entry name" value="SAM-dependent_MTases_sf"/>
</dbReference>
<protein>
    <submittedName>
        <fullName evidence="5">Uncharacterized protein</fullName>
    </submittedName>
</protein>
<dbReference type="GO" id="GO:0003886">
    <property type="term" value="F:DNA (cytosine-5-)-methyltransferase activity"/>
    <property type="evidence" value="ECO:0007669"/>
    <property type="project" value="UniProtKB-EC"/>
</dbReference>
<organism evidence="5 6">
    <name type="scientific">Agrobacterium tumefaciens str. Kerr 14</name>
    <dbReference type="NCBI Taxonomy" id="1183424"/>
    <lineage>
        <taxon>Bacteria</taxon>
        <taxon>Pseudomonadati</taxon>
        <taxon>Pseudomonadota</taxon>
        <taxon>Alphaproteobacteria</taxon>
        <taxon>Hyphomicrobiales</taxon>
        <taxon>Rhizobiaceae</taxon>
        <taxon>Rhizobium/Agrobacterium group</taxon>
        <taxon>Agrobacterium</taxon>
        <taxon>Agrobacterium tumefaciens complex</taxon>
    </lineage>
</organism>
<evidence type="ECO:0000256" key="1">
    <source>
        <dbReference type="ARBA" id="ARBA00022603"/>
    </source>
</evidence>
<proteinExistence type="predicted"/>
<evidence type="ECO:0000313" key="6">
    <source>
        <dbReference type="Proteomes" id="UP000191897"/>
    </source>
</evidence>
<dbReference type="InterPro" id="IPR001525">
    <property type="entry name" value="C5_MeTfrase"/>
</dbReference>
<comment type="catalytic activity">
    <reaction evidence="4">
        <text>a 2'-deoxycytidine in DNA + S-adenosyl-L-methionine = a 5-methyl-2'-deoxycytidine in DNA + S-adenosyl-L-homocysteine + H(+)</text>
        <dbReference type="Rhea" id="RHEA:13681"/>
        <dbReference type="Rhea" id="RHEA-COMP:11369"/>
        <dbReference type="Rhea" id="RHEA-COMP:11370"/>
        <dbReference type="ChEBI" id="CHEBI:15378"/>
        <dbReference type="ChEBI" id="CHEBI:57856"/>
        <dbReference type="ChEBI" id="CHEBI:59789"/>
        <dbReference type="ChEBI" id="CHEBI:85452"/>
        <dbReference type="ChEBI" id="CHEBI:85454"/>
        <dbReference type="EC" id="2.1.1.37"/>
    </reaction>
</comment>
<reference evidence="5 6" key="1">
    <citation type="submission" date="2016-01" db="EMBL/GenBank/DDBJ databases">
        <authorList>
            <person name="Oliw E.H."/>
        </authorList>
    </citation>
    <scope>NUCLEOTIDE SEQUENCE [LARGE SCALE GENOMIC DNA]</scope>
    <source>
        <strain evidence="5 6">Kerr 14</strain>
    </source>
</reference>
<keyword evidence="2" id="KW-0808">Transferase</keyword>
<dbReference type="EMBL" id="FBWC01000018">
    <property type="protein sequence ID" value="CUX42851.1"/>
    <property type="molecule type" value="Genomic_DNA"/>
</dbReference>
<dbReference type="GO" id="GO:0009307">
    <property type="term" value="P:DNA restriction-modification system"/>
    <property type="evidence" value="ECO:0007669"/>
    <property type="project" value="UniProtKB-KW"/>
</dbReference>
<evidence type="ECO:0000313" key="5">
    <source>
        <dbReference type="EMBL" id="CUX42851.1"/>
    </source>
</evidence>
<dbReference type="RefSeq" id="WP_080866205.1">
    <property type="nucleotide sequence ID" value="NZ_LT009730.1"/>
</dbReference>
<evidence type="ECO:0000256" key="3">
    <source>
        <dbReference type="ARBA" id="ARBA00022747"/>
    </source>
</evidence>
<dbReference type="Proteomes" id="UP000191897">
    <property type="component" value="Unassembled WGS sequence"/>
</dbReference>
<name>A0A1S7QVF6_AGRTU</name>
<dbReference type="AlphaFoldDB" id="A0A1S7QVF6"/>
<gene>
    <name evidence="5" type="ORF">AGR4C_Cc90022</name>
</gene>
<evidence type="ECO:0000256" key="2">
    <source>
        <dbReference type="ARBA" id="ARBA00022679"/>
    </source>
</evidence>
<keyword evidence="1" id="KW-0489">Methyltransferase</keyword>
<accession>A0A1S7QVF6</accession>
<dbReference type="SUPFAM" id="SSF53335">
    <property type="entry name" value="S-adenosyl-L-methionine-dependent methyltransferases"/>
    <property type="match status" value="1"/>
</dbReference>
<dbReference type="Pfam" id="PF00145">
    <property type="entry name" value="DNA_methylase"/>
    <property type="match status" value="1"/>
</dbReference>
<dbReference type="GO" id="GO:0032259">
    <property type="term" value="P:methylation"/>
    <property type="evidence" value="ECO:0007669"/>
    <property type="project" value="UniProtKB-KW"/>
</dbReference>
<sequence length="370" mass="40290">MDENLDEQRLFDEAKALRTTLSNISTLLTEAAKAVQRIESETSEDVAATLLSVWAGASEDDIRLLLAAAELFDGDNALPRTDISLNTVRLLRRTSSEEVRANAIRLLEAGASVDQAKLQQLEIHRNLIDKGADRVAMEEKSLWLESLAARQSVVRLFELQDQLAVILDAAAGFANLYGPGHPQNGLEMEEHRAGYAEAHAALQTKATTVLAEFDRLFGDDATGESASPKDSQSLELIRCRQALARFASGEFGHRGGFAFNVADEDVFSWEIIDALHGLSCQTKTKRVHPLSVLEIGGGAGGQALGLMSAGFKHVAIYENVLTRVKTLKANWPTWPVVEADVRSITDTDFSRYRGIDLLAGSISSSMVAKQ</sequence>
<keyword evidence="3" id="KW-0680">Restriction system</keyword>
<dbReference type="Gene3D" id="3.40.50.150">
    <property type="entry name" value="Vaccinia Virus protein VP39"/>
    <property type="match status" value="1"/>
</dbReference>